<evidence type="ECO:0000313" key="2">
    <source>
        <dbReference type="EMBL" id="NGO70007.1"/>
    </source>
</evidence>
<organism evidence="2 3">
    <name type="scientific">Streptomyces boncukensis</name>
    <dbReference type="NCBI Taxonomy" id="2711219"/>
    <lineage>
        <taxon>Bacteria</taxon>
        <taxon>Bacillati</taxon>
        <taxon>Actinomycetota</taxon>
        <taxon>Actinomycetes</taxon>
        <taxon>Kitasatosporales</taxon>
        <taxon>Streptomycetaceae</taxon>
        <taxon>Streptomyces</taxon>
    </lineage>
</organism>
<dbReference type="Pfam" id="PF13471">
    <property type="entry name" value="Transglut_core3"/>
    <property type="match status" value="1"/>
</dbReference>
<dbReference type="InterPro" id="IPR032708">
    <property type="entry name" value="McjB_C"/>
</dbReference>
<comment type="caution">
    <text evidence="2">The sequence shown here is derived from an EMBL/GenBank/DDBJ whole genome shotgun (WGS) entry which is preliminary data.</text>
</comment>
<protein>
    <submittedName>
        <fullName evidence="2">Lasso peptide biosynthesis B2 protein</fullName>
    </submittedName>
</protein>
<dbReference type="Proteomes" id="UP000477722">
    <property type="component" value="Unassembled WGS sequence"/>
</dbReference>
<dbReference type="EMBL" id="JAAKZZ010000159">
    <property type="protein sequence ID" value="NGO70007.1"/>
    <property type="molecule type" value="Genomic_DNA"/>
</dbReference>
<sequence length="140" mass="14912">MSIPMSMPESARQRPALLTALGALGALAAASVLVRASPLRVTLALARALKWATRRAASTGQARRVIDARDWATRCVPGRAACMERSLAAFLMCCATGAAVDWCLGCRFDPCEGHAWIETDGTAVGEPESPDRPLYVTVRV</sequence>
<proteinExistence type="predicted"/>
<dbReference type="RefSeq" id="WP_165299683.1">
    <property type="nucleotide sequence ID" value="NZ_JAAKZZ010000159.1"/>
</dbReference>
<accession>A0A6G4WZH3</accession>
<evidence type="ECO:0000313" key="3">
    <source>
        <dbReference type="Proteomes" id="UP000477722"/>
    </source>
</evidence>
<dbReference type="InterPro" id="IPR053521">
    <property type="entry name" value="McjB-like"/>
</dbReference>
<reference evidence="2 3" key="1">
    <citation type="submission" date="2020-02" db="EMBL/GenBank/DDBJ databases">
        <title>Whole-genome analyses of novel actinobacteria.</title>
        <authorList>
            <person name="Sahin N."/>
            <person name="Tatar D."/>
        </authorList>
    </citation>
    <scope>NUCLEOTIDE SEQUENCE [LARGE SCALE GENOMIC DNA]</scope>
    <source>
        <strain evidence="2 3">SB3404</strain>
    </source>
</reference>
<gene>
    <name evidence="2" type="ORF">G5C65_16925</name>
</gene>
<evidence type="ECO:0000259" key="1">
    <source>
        <dbReference type="Pfam" id="PF13471"/>
    </source>
</evidence>
<dbReference type="AlphaFoldDB" id="A0A6G4WZH3"/>
<keyword evidence="3" id="KW-1185">Reference proteome</keyword>
<dbReference type="NCBIfam" id="NF033537">
    <property type="entry name" value="lasso_biosyn_B2"/>
    <property type="match status" value="1"/>
</dbReference>
<feature type="domain" description="Microcin J25-processing protein McjB C-terminal" evidence="1">
    <location>
        <begin position="27"/>
        <end position="131"/>
    </location>
</feature>
<name>A0A6G4WZH3_9ACTN</name>